<feature type="region of interest" description="Disordered" evidence="2">
    <location>
        <begin position="53"/>
        <end position="113"/>
    </location>
</feature>
<name>A0ABN3KSP2_9MICO</name>
<dbReference type="InterPro" id="IPR023365">
    <property type="entry name" value="Sortase_dom-sf"/>
</dbReference>
<evidence type="ECO:0000256" key="1">
    <source>
        <dbReference type="ARBA" id="ARBA00022801"/>
    </source>
</evidence>
<keyword evidence="1" id="KW-0378">Hydrolase</keyword>
<feature type="transmembrane region" description="Helical" evidence="3">
    <location>
        <begin position="26"/>
        <end position="50"/>
    </location>
</feature>
<keyword evidence="3" id="KW-1133">Transmembrane helix</keyword>
<evidence type="ECO:0000256" key="3">
    <source>
        <dbReference type="SAM" id="Phobius"/>
    </source>
</evidence>
<evidence type="ECO:0000313" key="4">
    <source>
        <dbReference type="EMBL" id="GAA2471036.1"/>
    </source>
</evidence>
<proteinExistence type="predicted"/>
<reference evidence="4 5" key="1">
    <citation type="journal article" date="2019" name="Int. J. Syst. Evol. Microbiol.">
        <title>The Global Catalogue of Microorganisms (GCM) 10K type strain sequencing project: providing services to taxonomists for standard genome sequencing and annotation.</title>
        <authorList>
            <consortium name="The Broad Institute Genomics Platform"/>
            <consortium name="The Broad Institute Genome Sequencing Center for Infectious Disease"/>
            <person name="Wu L."/>
            <person name="Ma J."/>
        </authorList>
    </citation>
    <scope>NUCLEOTIDE SEQUENCE [LARGE SCALE GENOMIC DNA]</scope>
    <source>
        <strain evidence="4 5">JCM 16259</strain>
    </source>
</reference>
<dbReference type="Proteomes" id="UP001500730">
    <property type="component" value="Unassembled WGS sequence"/>
</dbReference>
<dbReference type="Pfam" id="PF04203">
    <property type="entry name" value="Sortase"/>
    <property type="match status" value="1"/>
</dbReference>
<organism evidence="4 5">
    <name type="scientific">Terrabacter carboxydivorans</name>
    <dbReference type="NCBI Taxonomy" id="619730"/>
    <lineage>
        <taxon>Bacteria</taxon>
        <taxon>Bacillati</taxon>
        <taxon>Actinomycetota</taxon>
        <taxon>Actinomycetes</taxon>
        <taxon>Micrococcales</taxon>
        <taxon>Intrasporangiaceae</taxon>
        <taxon>Terrabacter</taxon>
    </lineage>
</organism>
<keyword evidence="5" id="KW-1185">Reference proteome</keyword>
<evidence type="ECO:0000256" key="2">
    <source>
        <dbReference type="SAM" id="MobiDB-lite"/>
    </source>
</evidence>
<dbReference type="CDD" id="cd05829">
    <property type="entry name" value="Sortase_F"/>
    <property type="match status" value="1"/>
</dbReference>
<dbReference type="SUPFAM" id="SSF63817">
    <property type="entry name" value="Sortase"/>
    <property type="match status" value="1"/>
</dbReference>
<keyword evidence="3" id="KW-0472">Membrane</keyword>
<dbReference type="RefSeq" id="WP_344252711.1">
    <property type="nucleotide sequence ID" value="NZ_BAAARE010000002.1"/>
</dbReference>
<keyword evidence="3" id="KW-0812">Transmembrane</keyword>
<evidence type="ECO:0008006" key="6">
    <source>
        <dbReference type="Google" id="ProtNLM"/>
    </source>
</evidence>
<comment type="caution">
    <text evidence="4">The sequence shown here is derived from an EMBL/GenBank/DDBJ whole genome shotgun (WGS) entry which is preliminary data.</text>
</comment>
<sequence length="265" mass="26954">MPETTPESQPEPASASTGRRVTRLSAGVAAALAATAVLVVVGIVALVLGLRGSSGAPGSPQQAVAAATSTGRSASPSAQPSTRPSASPGQGGTPATTKSGASGSDGSGIGDFLEASEPTSLEIPSIGVRSTHFVPLSIQRNGTISVPGTAQEVGLYDAGPTPGQLGPSVLAAHVDTPSGVPGIFHELRRVKVGDVVKVTRQDGSHLTFTVDRVQAFEKTQFPTELVYRGDFSKAEIRLVTCGGPTDSRNEYRDNVVVFGHLTSST</sequence>
<accession>A0ABN3KSP2</accession>
<dbReference type="Gene3D" id="2.40.260.10">
    <property type="entry name" value="Sortase"/>
    <property type="match status" value="1"/>
</dbReference>
<evidence type="ECO:0000313" key="5">
    <source>
        <dbReference type="Proteomes" id="UP001500730"/>
    </source>
</evidence>
<dbReference type="EMBL" id="BAAARE010000002">
    <property type="protein sequence ID" value="GAA2471036.1"/>
    <property type="molecule type" value="Genomic_DNA"/>
</dbReference>
<dbReference type="InterPro" id="IPR042001">
    <property type="entry name" value="Sortase_F"/>
</dbReference>
<protein>
    <recommendedName>
        <fullName evidence="6">Sortase family protein</fullName>
    </recommendedName>
</protein>
<gene>
    <name evidence="4" type="ORF">GCM10009858_05440</name>
</gene>
<dbReference type="InterPro" id="IPR005754">
    <property type="entry name" value="Sortase"/>
</dbReference>
<feature type="compositionally biased region" description="Polar residues" evidence="2">
    <location>
        <begin position="59"/>
        <end position="98"/>
    </location>
</feature>